<comment type="caution">
    <text evidence="1">The sequence shown here is derived from an EMBL/GenBank/DDBJ whole genome shotgun (WGS) entry which is preliminary data.</text>
</comment>
<evidence type="ECO:0000313" key="1">
    <source>
        <dbReference type="EMBL" id="KAH9295559.1"/>
    </source>
</evidence>
<evidence type="ECO:0000313" key="2">
    <source>
        <dbReference type="Proteomes" id="UP000824469"/>
    </source>
</evidence>
<accession>A0AA38CFG5</accession>
<dbReference type="Proteomes" id="UP000824469">
    <property type="component" value="Unassembled WGS sequence"/>
</dbReference>
<dbReference type="EMBL" id="JAHRHJ020000011">
    <property type="protein sequence ID" value="KAH9295559.1"/>
    <property type="molecule type" value="Genomic_DNA"/>
</dbReference>
<name>A0AA38CFG5_TAXCH</name>
<dbReference type="AlphaFoldDB" id="A0AA38CFG5"/>
<reference evidence="1 2" key="1">
    <citation type="journal article" date="2021" name="Nat. Plants">
        <title>The Taxus genome provides insights into paclitaxel biosynthesis.</title>
        <authorList>
            <person name="Xiong X."/>
            <person name="Gou J."/>
            <person name="Liao Q."/>
            <person name="Li Y."/>
            <person name="Zhou Q."/>
            <person name="Bi G."/>
            <person name="Li C."/>
            <person name="Du R."/>
            <person name="Wang X."/>
            <person name="Sun T."/>
            <person name="Guo L."/>
            <person name="Liang H."/>
            <person name="Lu P."/>
            <person name="Wu Y."/>
            <person name="Zhang Z."/>
            <person name="Ro D.K."/>
            <person name="Shang Y."/>
            <person name="Huang S."/>
            <person name="Yan J."/>
        </authorList>
    </citation>
    <scope>NUCLEOTIDE SEQUENCE [LARGE SCALE GENOMIC DNA]</scope>
    <source>
        <strain evidence="1">Ta-2019</strain>
    </source>
</reference>
<organism evidence="1 2">
    <name type="scientific">Taxus chinensis</name>
    <name type="common">Chinese yew</name>
    <name type="synonym">Taxus wallichiana var. chinensis</name>
    <dbReference type="NCBI Taxonomy" id="29808"/>
    <lineage>
        <taxon>Eukaryota</taxon>
        <taxon>Viridiplantae</taxon>
        <taxon>Streptophyta</taxon>
        <taxon>Embryophyta</taxon>
        <taxon>Tracheophyta</taxon>
        <taxon>Spermatophyta</taxon>
        <taxon>Pinopsida</taxon>
        <taxon>Pinidae</taxon>
        <taxon>Conifers II</taxon>
        <taxon>Cupressales</taxon>
        <taxon>Taxaceae</taxon>
        <taxon>Taxus</taxon>
    </lineage>
</organism>
<dbReference type="PANTHER" id="PTHR33148:SF3">
    <property type="entry name" value="DUF4228 DOMAIN PROTEIN"/>
    <property type="match status" value="1"/>
</dbReference>
<sequence>FLEKMGNAFTLRGHGRVKIMKLDGEVVKLKVPVTVDEILKDFPGYVILHSEEVRHMGVRAKPLDGSVNLQAKHSYFLVEMPKLENYVRAQRRLRSGIIMNAKSRLESMLLARRSISDISVLNSDNNGLPSSSKIKEDHNG</sequence>
<gene>
    <name evidence="1" type="ORF">KI387_039147</name>
</gene>
<keyword evidence="2" id="KW-1185">Reference proteome</keyword>
<feature type="non-terminal residue" evidence="1">
    <location>
        <position position="1"/>
    </location>
</feature>
<proteinExistence type="predicted"/>
<dbReference type="InterPro" id="IPR025322">
    <property type="entry name" value="PADRE_dom"/>
</dbReference>
<protein>
    <submittedName>
        <fullName evidence="1">Uncharacterized protein</fullName>
    </submittedName>
</protein>
<dbReference type="Pfam" id="PF14009">
    <property type="entry name" value="PADRE"/>
    <property type="match status" value="1"/>
</dbReference>
<feature type="non-terminal residue" evidence="1">
    <location>
        <position position="140"/>
    </location>
</feature>
<dbReference type="PANTHER" id="PTHR33148">
    <property type="entry name" value="PLASTID MOVEMENT IMPAIRED PROTEIN-RELATED"/>
    <property type="match status" value="1"/>
</dbReference>
<dbReference type="OMA" id="IIMNAKS"/>